<reference evidence="8" key="1">
    <citation type="submission" date="2022-10" db="EMBL/GenBank/DDBJ databases">
        <title>Tapping the CABI collections for fungal endophytes: first genome assemblies for Collariella, Neodidymelliopsis, Ascochyta clinopodiicola, Didymella pomorum, Didymosphaeria variabile, Neocosmospora piperis and Neocucurbitaria cava.</title>
        <authorList>
            <person name="Hill R."/>
        </authorList>
    </citation>
    <scope>NUCLEOTIDE SEQUENCE</scope>
    <source>
        <strain evidence="8">IMI 356815</strain>
    </source>
</reference>
<evidence type="ECO:0000313" key="9">
    <source>
        <dbReference type="Proteomes" id="UP001140513"/>
    </source>
</evidence>
<gene>
    <name evidence="8" type="ORF">N0V89_002195</name>
</gene>
<comment type="caution">
    <text evidence="8">The sequence shown here is derived from an EMBL/GenBank/DDBJ whole genome shotgun (WGS) entry which is preliminary data.</text>
</comment>
<feature type="transmembrane region" description="Helical" evidence="6">
    <location>
        <begin position="161"/>
        <end position="186"/>
    </location>
</feature>
<name>A0A9W8XS79_9PLEO</name>
<evidence type="ECO:0000259" key="7">
    <source>
        <dbReference type="Pfam" id="PF01490"/>
    </source>
</evidence>
<comment type="similarity">
    <text evidence="2">Belongs to the amino acid/polyamine transporter 2 family.</text>
</comment>
<feature type="transmembrane region" description="Helical" evidence="6">
    <location>
        <begin position="329"/>
        <end position="348"/>
    </location>
</feature>
<evidence type="ECO:0000256" key="5">
    <source>
        <dbReference type="ARBA" id="ARBA00023136"/>
    </source>
</evidence>
<feature type="transmembrane region" description="Helical" evidence="6">
    <location>
        <begin position="369"/>
        <end position="389"/>
    </location>
</feature>
<keyword evidence="9" id="KW-1185">Reference proteome</keyword>
<protein>
    <recommendedName>
        <fullName evidence="7">Amino acid transporter transmembrane domain-containing protein</fullName>
    </recommendedName>
</protein>
<keyword evidence="4 6" id="KW-1133">Transmembrane helix</keyword>
<feature type="transmembrane region" description="Helical" evidence="6">
    <location>
        <begin position="215"/>
        <end position="234"/>
    </location>
</feature>
<proteinExistence type="inferred from homology"/>
<comment type="subcellular location">
    <subcellularLocation>
        <location evidence="1">Membrane</location>
        <topology evidence="1">Multi-pass membrane protein</topology>
    </subcellularLocation>
</comment>
<dbReference type="InterPro" id="IPR013057">
    <property type="entry name" value="AA_transpt_TM"/>
</dbReference>
<feature type="transmembrane region" description="Helical" evidence="6">
    <location>
        <begin position="287"/>
        <end position="309"/>
    </location>
</feature>
<evidence type="ECO:0000256" key="1">
    <source>
        <dbReference type="ARBA" id="ARBA00004141"/>
    </source>
</evidence>
<dbReference type="Proteomes" id="UP001140513">
    <property type="component" value="Unassembled WGS sequence"/>
</dbReference>
<dbReference type="PANTHER" id="PTHR22950:SF694">
    <property type="entry name" value="AMINO ACID PERMEASE, PUTATIVE-RELATED"/>
    <property type="match status" value="1"/>
</dbReference>
<accession>A0A9W8XS79</accession>
<dbReference type="GO" id="GO:0015179">
    <property type="term" value="F:L-amino acid transmembrane transporter activity"/>
    <property type="evidence" value="ECO:0007669"/>
    <property type="project" value="TreeGrafter"/>
</dbReference>
<feature type="domain" description="Amino acid transporter transmembrane" evidence="7">
    <location>
        <begin position="119"/>
        <end position="460"/>
    </location>
</feature>
<dbReference type="GeneID" id="80905725"/>
<feature type="transmembrane region" description="Helical" evidence="6">
    <location>
        <begin position="395"/>
        <end position="421"/>
    </location>
</feature>
<dbReference type="AlphaFoldDB" id="A0A9W8XS79"/>
<dbReference type="OrthoDB" id="3162524at2759"/>
<evidence type="ECO:0000256" key="6">
    <source>
        <dbReference type="SAM" id="Phobius"/>
    </source>
</evidence>
<keyword evidence="5 6" id="KW-0472">Membrane</keyword>
<dbReference type="EMBL" id="JAPEUX010000002">
    <property type="protein sequence ID" value="KAJ4357619.1"/>
    <property type="molecule type" value="Genomic_DNA"/>
</dbReference>
<feature type="transmembrane region" description="Helical" evidence="6">
    <location>
        <begin position="192"/>
        <end position="208"/>
    </location>
</feature>
<evidence type="ECO:0000256" key="4">
    <source>
        <dbReference type="ARBA" id="ARBA00022989"/>
    </source>
</evidence>
<dbReference type="RefSeq" id="XP_056074478.1">
    <property type="nucleotide sequence ID" value="XM_056211005.1"/>
</dbReference>
<feature type="transmembrane region" description="Helical" evidence="6">
    <location>
        <begin position="254"/>
        <end position="275"/>
    </location>
</feature>
<evidence type="ECO:0000256" key="2">
    <source>
        <dbReference type="ARBA" id="ARBA00008066"/>
    </source>
</evidence>
<evidence type="ECO:0000256" key="3">
    <source>
        <dbReference type="ARBA" id="ARBA00022692"/>
    </source>
</evidence>
<evidence type="ECO:0000313" key="8">
    <source>
        <dbReference type="EMBL" id="KAJ4357619.1"/>
    </source>
</evidence>
<dbReference type="Pfam" id="PF01490">
    <property type="entry name" value="Aa_trans"/>
    <property type="match status" value="1"/>
</dbReference>
<keyword evidence="3 6" id="KW-0812">Transmembrane</keyword>
<dbReference type="PANTHER" id="PTHR22950">
    <property type="entry name" value="AMINO ACID TRANSPORTER"/>
    <property type="match status" value="1"/>
</dbReference>
<sequence>MLTEKSHDIIEPAPSSDNVSIEKVDLENDGEIFKRGEGYEDFRTVGWIQTTIIFTKSNAIPKTLLTTALYSHLRNRCLNNSISYVHTWCFPWRDQCKNHRSALPSMHWLTRRNVQVLGWQFINTYCAQVQGQFRHNHAGCHSIADMGNLVGGKIVREITGILFLVAFILVGASGIVGTSTALNALSNHSLCTNYFSIIATVMVFVAGSPRKFEKIAWVTWAGFLSVFTAIFIVVVGVTTLERPAAAPQTGDFDFGYHVIGHPTFAAGMVAASTIFCSGAGTGAFLPAVNWCMGFVTAAYLTFSIVVYWYCGKWVASPSLGSAGPLIKKIAYGIGILGLMVSGALFNHVSAKYIFVRVLRDSKHLQANSFVHWGVWLGTLAAVNVVAFLIASGVPIFNYLLSLAGSLAFAPLAVGLPGWLWIYDHKDYWKGSVVQKVLYGLHVLMIILSLFLCVGGTYGVIVQIMDAYKDGSIDSAFSCADNSNSS</sequence>
<dbReference type="GO" id="GO:0016020">
    <property type="term" value="C:membrane"/>
    <property type="evidence" value="ECO:0007669"/>
    <property type="project" value="UniProtKB-SubCell"/>
</dbReference>
<feature type="transmembrane region" description="Helical" evidence="6">
    <location>
        <begin position="442"/>
        <end position="464"/>
    </location>
</feature>
<organism evidence="8 9">
    <name type="scientific">Didymosphaeria variabile</name>
    <dbReference type="NCBI Taxonomy" id="1932322"/>
    <lineage>
        <taxon>Eukaryota</taxon>
        <taxon>Fungi</taxon>
        <taxon>Dikarya</taxon>
        <taxon>Ascomycota</taxon>
        <taxon>Pezizomycotina</taxon>
        <taxon>Dothideomycetes</taxon>
        <taxon>Pleosporomycetidae</taxon>
        <taxon>Pleosporales</taxon>
        <taxon>Massarineae</taxon>
        <taxon>Didymosphaeriaceae</taxon>
        <taxon>Didymosphaeria</taxon>
    </lineage>
</organism>